<organism evidence="3 4">
    <name type="scientific">Haloechinothrix salitolerans</name>
    <dbReference type="NCBI Taxonomy" id="926830"/>
    <lineage>
        <taxon>Bacteria</taxon>
        <taxon>Bacillati</taxon>
        <taxon>Actinomycetota</taxon>
        <taxon>Actinomycetes</taxon>
        <taxon>Pseudonocardiales</taxon>
        <taxon>Pseudonocardiaceae</taxon>
        <taxon>Haloechinothrix</taxon>
    </lineage>
</organism>
<feature type="chain" id="PRO_5046911500" evidence="2">
    <location>
        <begin position="21"/>
        <end position="254"/>
    </location>
</feature>
<dbReference type="InterPro" id="IPR024520">
    <property type="entry name" value="DUF3558"/>
</dbReference>
<dbReference type="EMBL" id="JBHSXX010000001">
    <property type="protein sequence ID" value="MFC6871735.1"/>
    <property type="molecule type" value="Genomic_DNA"/>
</dbReference>
<feature type="compositionally biased region" description="Low complexity" evidence="1">
    <location>
        <begin position="26"/>
        <end position="42"/>
    </location>
</feature>
<evidence type="ECO:0000256" key="1">
    <source>
        <dbReference type="SAM" id="MobiDB-lite"/>
    </source>
</evidence>
<evidence type="ECO:0000313" key="3">
    <source>
        <dbReference type="EMBL" id="MFC6871735.1"/>
    </source>
</evidence>
<evidence type="ECO:0000313" key="4">
    <source>
        <dbReference type="Proteomes" id="UP001596337"/>
    </source>
</evidence>
<dbReference type="Pfam" id="PF12079">
    <property type="entry name" value="DUF3558"/>
    <property type="match status" value="1"/>
</dbReference>
<dbReference type="Proteomes" id="UP001596337">
    <property type="component" value="Unassembled WGS sequence"/>
</dbReference>
<keyword evidence="2" id="KW-0732">Signal</keyword>
<name>A0ABW2C8L7_9PSEU</name>
<evidence type="ECO:0000256" key="2">
    <source>
        <dbReference type="SAM" id="SignalP"/>
    </source>
</evidence>
<dbReference type="PROSITE" id="PS51257">
    <property type="entry name" value="PROKAR_LIPOPROTEIN"/>
    <property type="match status" value="1"/>
</dbReference>
<sequence>MAKTGLTLPALILVAGVVLAGCSDSEAGAPASSDDAGANSSALTSPNGDLPHSGAPAVAQPINTKKWESDPCSVISAKQFSSIGFDDVDAEPNPHVEAGPTCDWYPSNATLAGFSGAFITGDPPTEGLSRLYERRELGDYKVWQELRPIAGHPAIRAEYKDESDRGICGITVGVRNDLAYGVEVTDEDKEITNDPCAFAQKIANLAVKTMKGKGNAALLHKRVRDLPQSQPQGGLRTRTRQWRSSIRGSAQIAL</sequence>
<feature type="region of interest" description="Disordered" evidence="1">
    <location>
        <begin position="26"/>
        <end position="57"/>
    </location>
</feature>
<accession>A0ABW2C8L7</accession>
<proteinExistence type="predicted"/>
<dbReference type="RefSeq" id="WP_390221130.1">
    <property type="nucleotide sequence ID" value="NZ_JBHSXX010000001.1"/>
</dbReference>
<gene>
    <name evidence="3" type="ORF">ACFQGD_31910</name>
</gene>
<protein>
    <submittedName>
        <fullName evidence="3">DUF3558 domain-containing protein</fullName>
    </submittedName>
</protein>
<keyword evidence="4" id="KW-1185">Reference proteome</keyword>
<reference evidence="4" key="1">
    <citation type="journal article" date="2019" name="Int. J. Syst. Evol. Microbiol.">
        <title>The Global Catalogue of Microorganisms (GCM) 10K type strain sequencing project: providing services to taxonomists for standard genome sequencing and annotation.</title>
        <authorList>
            <consortium name="The Broad Institute Genomics Platform"/>
            <consortium name="The Broad Institute Genome Sequencing Center for Infectious Disease"/>
            <person name="Wu L."/>
            <person name="Ma J."/>
        </authorList>
    </citation>
    <scope>NUCLEOTIDE SEQUENCE [LARGE SCALE GENOMIC DNA]</scope>
    <source>
        <strain evidence="4">KCTC 32255</strain>
    </source>
</reference>
<comment type="caution">
    <text evidence="3">The sequence shown here is derived from an EMBL/GenBank/DDBJ whole genome shotgun (WGS) entry which is preliminary data.</text>
</comment>
<feature type="signal peptide" evidence="2">
    <location>
        <begin position="1"/>
        <end position="20"/>
    </location>
</feature>